<feature type="region of interest" description="Disordered" evidence="1">
    <location>
        <begin position="139"/>
        <end position="181"/>
    </location>
</feature>
<evidence type="ECO:0000313" key="2">
    <source>
        <dbReference type="EMBL" id="AJF96905.1"/>
    </source>
</evidence>
<name>A0A0B5J5G9_9VIRU</name>
<protein>
    <recommendedName>
        <fullName evidence="4">Ankyrin repeat protein</fullName>
    </recommendedName>
</protein>
<evidence type="ECO:0000256" key="1">
    <source>
        <dbReference type="SAM" id="MobiDB-lite"/>
    </source>
</evidence>
<dbReference type="EMBL" id="KP136319">
    <property type="protein sequence ID" value="AJF96905.1"/>
    <property type="molecule type" value="Genomic_DNA"/>
</dbReference>
<dbReference type="RefSeq" id="YP_009119140.1">
    <property type="nucleotide sequence ID" value="NC_026440.1"/>
</dbReference>
<dbReference type="KEGG" id="vg:23461822"/>
<proteinExistence type="predicted"/>
<accession>A0A0B5J5G9</accession>
<dbReference type="Proteomes" id="UP000202511">
    <property type="component" value="Segment"/>
</dbReference>
<dbReference type="GeneID" id="23461822"/>
<organism evidence="2 3">
    <name type="scientific">Pandoravirus inopinatum</name>
    <dbReference type="NCBI Taxonomy" id="1605721"/>
    <lineage>
        <taxon>Viruses</taxon>
        <taxon>Pandoravirus</taxon>
    </lineage>
</organism>
<evidence type="ECO:0008006" key="4">
    <source>
        <dbReference type="Google" id="ProtNLM"/>
    </source>
</evidence>
<sequence length="402" mass="43106">MDTLRWLLTERVEKGQFTGRKVDLAPALVAAADVGRLDMVVLLWPHIPQQKAMRVAEDVTDAAAKSKHAGILAWLVDNVTPPPIHALWTAVAEHADLDLLAILVAHSQYPTSSHASIAVAHGHVACASLLLDLSTAPSDKGASGRGCDRPSGSASSRAPKRHRTSNNAHAPPASARRPTMSPSYVADALARGHMDAVDWAAAGPFRIPWSDVSVGAALNRAHDAFCFDAVVRWATRSSLAHAELSSRLVPDLAVWAAATLASDDPVRIARLLAHCPWQAWDVAPATVARTLCTCPVAMWRTLDARRAIDFDAPCFPDAIAVSGRVDLLVWMTDERRPGERPPPPFGVTHAVTAYNNGHMGATAWILGRLDKVAVADFVARIGDHALYASTRAQILLPLLPRA</sequence>
<evidence type="ECO:0000313" key="3">
    <source>
        <dbReference type="Proteomes" id="UP000202511"/>
    </source>
</evidence>
<reference evidence="2 3" key="1">
    <citation type="journal article" date="2015" name="Parasitol. Res.">
        <title>Viruses in close associations with free-living amoebae.</title>
        <authorList>
            <person name="Scheid P."/>
        </authorList>
    </citation>
    <scope>NUCLEOTIDE SEQUENCE [LARGE SCALE GENOMIC DNA]</scope>
    <source>
        <strain evidence="2">KlaHel</strain>
    </source>
</reference>